<keyword evidence="2" id="KW-1185">Reference proteome</keyword>
<evidence type="ECO:0000313" key="1">
    <source>
        <dbReference type="EMBL" id="GBN35621.1"/>
    </source>
</evidence>
<reference evidence="1 2" key="1">
    <citation type="journal article" date="2019" name="Sci. Rep.">
        <title>Orb-weaving spider Araneus ventricosus genome elucidates the spidroin gene catalogue.</title>
        <authorList>
            <person name="Kono N."/>
            <person name="Nakamura H."/>
            <person name="Ohtoshi R."/>
            <person name="Moran D.A.P."/>
            <person name="Shinohara A."/>
            <person name="Yoshida Y."/>
            <person name="Fujiwara M."/>
            <person name="Mori M."/>
            <person name="Tomita M."/>
            <person name="Arakawa K."/>
        </authorList>
    </citation>
    <scope>NUCLEOTIDE SEQUENCE [LARGE SCALE GENOMIC DNA]</scope>
</reference>
<dbReference type="AlphaFoldDB" id="A0A4Y2N8L8"/>
<proteinExistence type="predicted"/>
<name>A0A4Y2N8L8_ARAVE</name>
<organism evidence="1 2">
    <name type="scientific">Araneus ventricosus</name>
    <name type="common">Orbweaver spider</name>
    <name type="synonym">Epeira ventricosa</name>
    <dbReference type="NCBI Taxonomy" id="182803"/>
    <lineage>
        <taxon>Eukaryota</taxon>
        <taxon>Metazoa</taxon>
        <taxon>Ecdysozoa</taxon>
        <taxon>Arthropoda</taxon>
        <taxon>Chelicerata</taxon>
        <taxon>Arachnida</taxon>
        <taxon>Araneae</taxon>
        <taxon>Araneomorphae</taxon>
        <taxon>Entelegynae</taxon>
        <taxon>Araneoidea</taxon>
        <taxon>Araneidae</taxon>
        <taxon>Araneus</taxon>
    </lineage>
</organism>
<protein>
    <submittedName>
        <fullName evidence="1">Uncharacterized protein</fullName>
    </submittedName>
</protein>
<sequence length="93" mass="10806">MTSLRKDIVHHSDELDVRAIDKGVKNCWSWNWLEKEIDCAYVREIIRKIDKLGSCKNLQYGKLGFAVLARRMKSAKHMSNVKAKKDNFALPDE</sequence>
<accession>A0A4Y2N8L8</accession>
<dbReference type="Proteomes" id="UP000499080">
    <property type="component" value="Unassembled WGS sequence"/>
</dbReference>
<gene>
    <name evidence="1" type="ORF">AVEN_260684_1</name>
</gene>
<comment type="caution">
    <text evidence="1">The sequence shown here is derived from an EMBL/GenBank/DDBJ whole genome shotgun (WGS) entry which is preliminary data.</text>
</comment>
<evidence type="ECO:0000313" key="2">
    <source>
        <dbReference type="Proteomes" id="UP000499080"/>
    </source>
</evidence>
<dbReference type="EMBL" id="BGPR01008724">
    <property type="protein sequence ID" value="GBN35621.1"/>
    <property type="molecule type" value="Genomic_DNA"/>
</dbReference>